<dbReference type="Gene3D" id="3.30.565.10">
    <property type="entry name" value="Histidine kinase-like ATPase, C-terminal domain"/>
    <property type="match status" value="1"/>
</dbReference>
<name>A0A940MFJ2_9ACTN</name>
<keyword evidence="4" id="KW-0547">Nucleotide-binding</keyword>
<dbReference type="Pfam" id="PF13581">
    <property type="entry name" value="HATPase_c_2"/>
    <property type="match status" value="1"/>
</dbReference>
<dbReference type="PANTHER" id="PTHR35526:SF3">
    <property type="entry name" value="ANTI-SIGMA-F FACTOR RSBW"/>
    <property type="match status" value="1"/>
</dbReference>
<dbReference type="AlphaFoldDB" id="A0A940MFJ2"/>
<comment type="caution">
    <text evidence="4">The sequence shown here is derived from an EMBL/GenBank/DDBJ whole genome shotgun (WGS) entry which is preliminary data.</text>
</comment>
<evidence type="ECO:0000313" key="4">
    <source>
        <dbReference type="EMBL" id="MBP0457713.1"/>
    </source>
</evidence>
<keyword evidence="4" id="KW-0067">ATP-binding</keyword>
<proteinExistence type="predicted"/>
<dbReference type="SUPFAM" id="SSF55874">
    <property type="entry name" value="ATPase domain of HSP90 chaperone/DNA topoisomerase II/histidine kinase"/>
    <property type="match status" value="1"/>
</dbReference>
<keyword evidence="1" id="KW-0723">Serine/threonine-protein kinase</keyword>
<dbReference type="GO" id="GO:0004674">
    <property type="term" value="F:protein serine/threonine kinase activity"/>
    <property type="evidence" value="ECO:0007669"/>
    <property type="project" value="UniProtKB-KW"/>
</dbReference>
<accession>A0A940MFJ2</accession>
<dbReference type="PANTHER" id="PTHR35526">
    <property type="entry name" value="ANTI-SIGMA-F FACTOR RSBW-RELATED"/>
    <property type="match status" value="1"/>
</dbReference>
<evidence type="ECO:0000256" key="2">
    <source>
        <dbReference type="SAM" id="MobiDB-lite"/>
    </source>
</evidence>
<keyword evidence="1" id="KW-0418">Kinase</keyword>
<protein>
    <submittedName>
        <fullName evidence="4">ATP-binding protein</fullName>
    </submittedName>
</protein>
<evidence type="ECO:0000256" key="1">
    <source>
        <dbReference type="ARBA" id="ARBA00022527"/>
    </source>
</evidence>
<dbReference type="InterPro" id="IPR050267">
    <property type="entry name" value="Anti-sigma-factor_SerPK"/>
</dbReference>
<feature type="region of interest" description="Disordered" evidence="2">
    <location>
        <begin position="206"/>
        <end position="233"/>
    </location>
</feature>
<organism evidence="4 5">
    <name type="scientific">Streptomyces montanisoli</name>
    <dbReference type="NCBI Taxonomy" id="2798581"/>
    <lineage>
        <taxon>Bacteria</taxon>
        <taxon>Bacillati</taxon>
        <taxon>Actinomycetota</taxon>
        <taxon>Actinomycetes</taxon>
        <taxon>Kitasatosporales</taxon>
        <taxon>Streptomycetaceae</taxon>
        <taxon>Streptomyces</taxon>
    </lineage>
</organism>
<dbReference type="Proteomes" id="UP000670475">
    <property type="component" value="Unassembled WGS sequence"/>
</dbReference>
<feature type="domain" description="Histidine kinase/HSP90-like ATPase" evidence="3">
    <location>
        <begin position="13"/>
        <end position="113"/>
    </location>
</feature>
<dbReference type="RefSeq" id="WP_209339481.1">
    <property type="nucleotide sequence ID" value="NZ_JAGIQL010000027.1"/>
</dbReference>
<dbReference type="GO" id="GO:0005524">
    <property type="term" value="F:ATP binding"/>
    <property type="evidence" value="ECO:0007669"/>
    <property type="project" value="UniProtKB-KW"/>
</dbReference>
<dbReference type="CDD" id="cd16936">
    <property type="entry name" value="HATPase_RsbW-like"/>
    <property type="match status" value="1"/>
</dbReference>
<evidence type="ECO:0000313" key="5">
    <source>
        <dbReference type="Proteomes" id="UP000670475"/>
    </source>
</evidence>
<keyword evidence="1" id="KW-0808">Transferase</keyword>
<dbReference type="EMBL" id="JAGIQL010000027">
    <property type="protein sequence ID" value="MBP0457713.1"/>
    <property type="molecule type" value="Genomic_DNA"/>
</dbReference>
<dbReference type="InterPro" id="IPR003594">
    <property type="entry name" value="HATPase_dom"/>
</dbReference>
<evidence type="ECO:0000259" key="3">
    <source>
        <dbReference type="Pfam" id="PF13581"/>
    </source>
</evidence>
<keyword evidence="5" id="KW-1185">Reference proteome</keyword>
<reference evidence="4" key="1">
    <citation type="submission" date="2021-03" db="EMBL/GenBank/DDBJ databases">
        <title>Whole genome sequence of Streptomyces bomunensis MMS17-BM035.</title>
        <authorList>
            <person name="Lee J.H."/>
        </authorList>
    </citation>
    <scope>NUCLEOTIDE SEQUENCE</scope>
    <source>
        <strain evidence="4">MMS17-BM035</strain>
    </source>
</reference>
<sequence>MDEPRVANFKLARDPSSVPRARTLLRARLGEWRANQDTVADAELVLSELVTNAVRVRAPGDRMVGVRIECRERGGLLRLEVSDAGKGSPEVRSPGEGETCGRGLLLVSSLAYRWGVKDRLLGVGKTIWAELVAPGFVPGPSETEIAAVNVRAGQCVRVWGGWQAVRSVRSERSASGGLAVVIGLEDGPALRLHAAEPVLVRDAGQAPGTGTAVVTAPGRSATPMPDQVPEVPR</sequence>
<dbReference type="InterPro" id="IPR036890">
    <property type="entry name" value="HATPase_C_sf"/>
</dbReference>
<gene>
    <name evidence="4" type="ORF">JFN87_09400</name>
</gene>